<evidence type="ECO:0008006" key="4">
    <source>
        <dbReference type="Google" id="ProtNLM"/>
    </source>
</evidence>
<evidence type="ECO:0000313" key="2">
    <source>
        <dbReference type="EMBL" id="CAH1218037.1"/>
    </source>
</evidence>
<dbReference type="EMBL" id="CAKMMF010000029">
    <property type="protein sequence ID" value="CAH1218037.1"/>
    <property type="molecule type" value="Genomic_DNA"/>
</dbReference>
<proteinExistence type="predicted"/>
<reference evidence="2" key="1">
    <citation type="submission" date="2022-01" db="EMBL/GenBank/DDBJ databases">
        <authorList>
            <person name="Criscuolo A."/>
        </authorList>
    </citation>
    <scope>NUCLEOTIDE SEQUENCE</scope>
    <source>
        <strain evidence="2">CIP111893</strain>
    </source>
</reference>
<keyword evidence="3" id="KW-1185">Reference proteome</keyword>
<dbReference type="PANTHER" id="PTHR40050:SF1">
    <property type="entry name" value="INNER SPORE COAT PROTEIN H"/>
    <property type="match status" value="1"/>
</dbReference>
<gene>
    <name evidence="2" type="ORF">PAECIP111893_04350</name>
</gene>
<protein>
    <recommendedName>
        <fullName evidence="4">Spore coat protein CotH</fullName>
    </recommendedName>
</protein>
<evidence type="ECO:0000256" key="1">
    <source>
        <dbReference type="SAM" id="SignalP"/>
    </source>
</evidence>
<keyword evidence="1" id="KW-0732">Signal</keyword>
<evidence type="ECO:0000313" key="3">
    <source>
        <dbReference type="Proteomes" id="UP000838686"/>
    </source>
</evidence>
<feature type="signal peptide" evidence="1">
    <location>
        <begin position="1"/>
        <end position="26"/>
    </location>
</feature>
<feature type="chain" id="PRO_5046026509" description="Spore coat protein CotH" evidence="1">
    <location>
        <begin position="27"/>
        <end position="572"/>
    </location>
</feature>
<name>A0ABN8GTV9_9BACL</name>
<dbReference type="RefSeq" id="WP_236344768.1">
    <property type="nucleotide sequence ID" value="NZ_CAKMMF010000029.1"/>
</dbReference>
<dbReference type="Pfam" id="PF08757">
    <property type="entry name" value="CotH"/>
    <property type="match status" value="1"/>
</dbReference>
<dbReference type="Proteomes" id="UP000838686">
    <property type="component" value="Unassembled WGS sequence"/>
</dbReference>
<dbReference type="PROSITE" id="PS51257">
    <property type="entry name" value="PROKAR_LIPOPROTEIN"/>
    <property type="match status" value="1"/>
</dbReference>
<accession>A0ABN8GTV9</accession>
<dbReference type="Gene3D" id="2.60.40.10">
    <property type="entry name" value="Immunoglobulins"/>
    <property type="match status" value="1"/>
</dbReference>
<dbReference type="InterPro" id="IPR014867">
    <property type="entry name" value="Spore_coat_CotH_CotH2/3/7"/>
</dbReference>
<organism evidence="2 3">
    <name type="scientific">Paenibacillus plantiphilus</name>
    <dbReference type="NCBI Taxonomy" id="2905650"/>
    <lineage>
        <taxon>Bacteria</taxon>
        <taxon>Bacillati</taxon>
        <taxon>Bacillota</taxon>
        <taxon>Bacilli</taxon>
        <taxon>Bacillales</taxon>
        <taxon>Paenibacillaceae</taxon>
        <taxon>Paenibacillus</taxon>
    </lineage>
</organism>
<comment type="caution">
    <text evidence="2">The sequence shown here is derived from an EMBL/GenBank/DDBJ whole genome shotgun (WGS) entry which is preliminary data.</text>
</comment>
<sequence length="572" mass="65643">MKRYSTKLRAAALASTLFAAMLSATACMPSSNNNLPETEVVAPILYSPKLTENRMIYKDDKADSIAHLYITVTDSNLTAEEPIEWAELNRISLAAPSGEAKKMDIILQEGDQEGPRAGMLGFGSIYPNAVISLRGKSTLKAPQKSYKVDLSKNSGKWREQQTVNLIKHAYDFSRIRNKLSFDYFKTIPDFTSLRTQFVNLHVKDLTNGSISTEFADYGLYTQIEQPNKSFLRAHGLDPYGHLYKAANFEFLRYPDKLKLATDPTFDEAAFDSVLEPKGDTNHTKLLQMLDDLNNLSLDADQVFDRYFDRDNFLTWMAVNILMDNMDTITQNYMLYSPLNSEKFYFLPWDYDGGWGFHEQYGEEPNSRADWQTGLSNFWGSILQKRFFKNPANVEDLTKKISDLTEIINPDNTREMIESYKEIVKPFIQRQPDIEYLPGPVSAYEAELERIIGLTAVNEKRYLANLEKPMPIFLGEVKQAGRELTFNWDMSYDLQGDELSYSFQLAKEPSFLKPLASQKNLQTTSLTLKDIAKGRYYWRVVVSDSKGNEMKAFDSYEDENNNDYHGIRQFFVE</sequence>
<dbReference type="PANTHER" id="PTHR40050">
    <property type="entry name" value="INNER SPORE COAT PROTEIN H"/>
    <property type="match status" value="1"/>
</dbReference>
<dbReference type="InterPro" id="IPR013783">
    <property type="entry name" value="Ig-like_fold"/>
</dbReference>